<dbReference type="GO" id="GO:0005930">
    <property type="term" value="C:axoneme"/>
    <property type="evidence" value="ECO:0007669"/>
    <property type="project" value="UniProtKB-SubCell"/>
</dbReference>
<keyword evidence="14" id="KW-1185">Reference proteome</keyword>
<reference evidence="13" key="2">
    <citation type="submission" date="2025-08" db="UniProtKB">
        <authorList>
            <consortium name="Ensembl"/>
        </authorList>
    </citation>
    <scope>IDENTIFICATION</scope>
</reference>
<dbReference type="GO" id="GO:0060294">
    <property type="term" value="P:cilium movement involved in cell motility"/>
    <property type="evidence" value="ECO:0007669"/>
    <property type="project" value="UniProtKB-UniRule"/>
</dbReference>
<accession>A0A673AUG0</accession>
<protein>
    <recommendedName>
        <fullName evidence="11">Tektin</fullName>
    </recommendedName>
</protein>
<keyword evidence="5 12" id="KW-0175">Coiled coil</keyword>
<comment type="similarity">
    <text evidence="2 11">Belongs to the tektin family.</text>
</comment>
<reference evidence="13" key="3">
    <citation type="submission" date="2025-09" db="UniProtKB">
        <authorList>
            <consortium name="Ensembl"/>
        </authorList>
    </citation>
    <scope>IDENTIFICATION</scope>
</reference>
<evidence type="ECO:0000256" key="7">
    <source>
        <dbReference type="ARBA" id="ARBA00023212"/>
    </source>
</evidence>
<proteinExistence type="inferred from homology"/>
<dbReference type="PANTHER" id="PTHR19960">
    <property type="entry name" value="TEKTIN"/>
    <property type="match status" value="1"/>
</dbReference>
<sequence>MYINIHFPDRKMMSIPQSNTRQGVGPSLVNIEVMQNSKLFRAECERLIQETDKACKRMQDNDNKRLDQRVKDIQFLRKELELKLEEIILEIDGLIVLQSRVQKALEACKDPLEAVILCLEERMKRAPAERLHDRVDKELLKEREATEDVAVLLKRIAEQVTEQIRLNRSAKYHLEQDLKEKFEAQCIDNSCDLMTTHSISNLNRPSNLSFDFSMAVTPEQWVKISNININKAEQQKNNTMSLQVQVESLLRQTAADMQRQFQATTTAFQLNVQEIKNSKCQMEDQLAKILVELSNQQKIKEDLLVAIRENEHCLNLAQTRLSLRHQRPSKEQCYDPAQSQLHAEVQQITAHINTLREAVAQSEKTQRALVHCQLELQENTEMKTTSLYIDEVICSQHREPIVIQNF</sequence>
<evidence type="ECO:0000256" key="12">
    <source>
        <dbReference type="SAM" id="Coils"/>
    </source>
</evidence>
<evidence type="ECO:0000256" key="5">
    <source>
        <dbReference type="ARBA" id="ARBA00023054"/>
    </source>
</evidence>
<evidence type="ECO:0000256" key="4">
    <source>
        <dbReference type="ARBA" id="ARBA00022846"/>
    </source>
</evidence>
<organism evidence="13 14">
    <name type="scientific">Sphaeramia orbicularis</name>
    <name type="common">orbiculate cardinalfish</name>
    <dbReference type="NCBI Taxonomy" id="375764"/>
    <lineage>
        <taxon>Eukaryota</taxon>
        <taxon>Metazoa</taxon>
        <taxon>Chordata</taxon>
        <taxon>Craniata</taxon>
        <taxon>Vertebrata</taxon>
        <taxon>Euteleostomi</taxon>
        <taxon>Actinopterygii</taxon>
        <taxon>Neopterygii</taxon>
        <taxon>Teleostei</taxon>
        <taxon>Neoteleostei</taxon>
        <taxon>Acanthomorphata</taxon>
        <taxon>Gobiaria</taxon>
        <taxon>Kurtiformes</taxon>
        <taxon>Apogonoidei</taxon>
        <taxon>Apogonidae</taxon>
        <taxon>Apogoninae</taxon>
        <taxon>Sphaeramia</taxon>
    </lineage>
</organism>
<evidence type="ECO:0000256" key="8">
    <source>
        <dbReference type="ARBA" id="ARBA00023273"/>
    </source>
</evidence>
<evidence type="ECO:0000256" key="11">
    <source>
        <dbReference type="RuleBase" id="RU367040"/>
    </source>
</evidence>
<evidence type="ECO:0000256" key="2">
    <source>
        <dbReference type="ARBA" id="ARBA00007209"/>
    </source>
</evidence>
<evidence type="ECO:0000256" key="9">
    <source>
        <dbReference type="ARBA" id="ARBA00045224"/>
    </source>
</evidence>
<dbReference type="AlphaFoldDB" id="A0A673AUG0"/>
<dbReference type="GO" id="GO:0015630">
    <property type="term" value="C:microtubule cytoskeleton"/>
    <property type="evidence" value="ECO:0007669"/>
    <property type="project" value="UniProtKB-UniRule"/>
</dbReference>
<evidence type="ECO:0000256" key="10">
    <source>
        <dbReference type="ARBA" id="ARBA00046435"/>
    </source>
</evidence>
<reference evidence="13" key="1">
    <citation type="submission" date="2019-06" db="EMBL/GenBank/DDBJ databases">
        <authorList>
            <consortium name="Wellcome Sanger Institute Data Sharing"/>
        </authorList>
    </citation>
    <scope>NUCLEOTIDE SEQUENCE [LARGE SCALE GENOMIC DNA]</scope>
</reference>
<dbReference type="Ensembl" id="ENSSORT00005032893.1">
    <property type="protein sequence ID" value="ENSSORP00005032008.1"/>
    <property type="gene ID" value="ENSSORG00005015169.1"/>
</dbReference>
<dbReference type="Pfam" id="PF03148">
    <property type="entry name" value="Tektin"/>
    <property type="match status" value="1"/>
</dbReference>
<dbReference type="InParanoid" id="A0A673AUG0"/>
<keyword evidence="7" id="KW-0206">Cytoskeleton</keyword>
<keyword evidence="8 11" id="KW-0966">Cell projection</keyword>
<dbReference type="PANTHER" id="PTHR19960:SF25">
    <property type="entry name" value="TEKTIN-1"/>
    <property type="match status" value="1"/>
</dbReference>
<dbReference type="InterPro" id="IPR000435">
    <property type="entry name" value="Tektins"/>
</dbReference>
<name>A0A673AUG0_9TELE</name>
<comment type="function">
    <text evidence="9">Microtubule inner protein (MIP) part of the dynein-decorated doublet microtubules (DMTs) in cilia and flagellar axoneme. Forms filamentous polymers in the walls of ciliary and flagellar microtubules.</text>
</comment>
<dbReference type="Proteomes" id="UP000472271">
    <property type="component" value="Chromosome 3"/>
</dbReference>
<keyword evidence="4 11" id="KW-0282">Flagellum</keyword>
<evidence type="ECO:0000256" key="1">
    <source>
        <dbReference type="ARBA" id="ARBA00004611"/>
    </source>
</evidence>
<gene>
    <name evidence="13" type="primary">tekt1</name>
</gene>
<dbReference type="InterPro" id="IPR048256">
    <property type="entry name" value="Tektin-like"/>
</dbReference>
<dbReference type="GO" id="GO:0060271">
    <property type="term" value="P:cilium assembly"/>
    <property type="evidence" value="ECO:0007669"/>
    <property type="project" value="UniProtKB-UniRule"/>
</dbReference>
<dbReference type="PRINTS" id="PR00511">
    <property type="entry name" value="TEKTIN"/>
</dbReference>
<dbReference type="FunCoup" id="A0A673AUG0">
    <property type="interactions" value="678"/>
</dbReference>
<comment type="subunit">
    <text evidence="10">Microtubule inner protein component of sperm flagellar doublet microtubules.</text>
</comment>
<evidence type="ECO:0000256" key="6">
    <source>
        <dbReference type="ARBA" id="ARBA00023069"/>
    </source>
</evidence>
<evidence type="ECO:0000313" key="13">
    <source>
        <dbReference type="Ensembl" id="ENSSORP00005032008.1"/>
    </source>
</evidence>
<evidence type="ECO:0000256" key="3">
    <source>
        <dbReference type="ARBA" id="ARBA00022490"/>
    </source>
</evidence>
<keyword evidence="3" id="KW-0963">Cytoplasm</keyword>
<feature type="coiled-coil region" evidence="12">
    <location>
        <begin position="41"/>
        <end position="83"/>
    </location>
</feature>
<dbReference type="GO" id="GO:0005634">
    <property type="term" value="C:nucleus"/>
    <property type="evidence" value="ECO:0007669"/>
    <property type="project" value="TreeGrafter"/>
</dbReference>
<comment type="subcellular location">
    <subcellularLocation>
        <location evidence="11">Cytoplasm</location>
        <location evidence="11">Cytoskeleton</location>
        <location evidence="11">Cilium axoneme</location>
    </subcellularLocation>
    <subcellularLocation>
        <location evidence="1">Cytoplasm</location>
        <location evidence="1">Cytoskeleton</location>
        <location evidence="1">Flagellum axoneme</location>
    </subcellularLocation>
</comment>
<keyword evidence="6 11" id="KW-0969">Cilium</keyword>
<evidence type="ECO:0000313" key="14">
    <source>
        <dbReference type="Proteomes" id="UP000472271"/>
    </source>
</evidence>